<evidence type="ECO:0000256" key="4">
    <source>
        <dbReference type="ARBA" id="ARBA00022485"/>
    </source>
</evidence>
<dbReference type="GO" id="GO:0070475">
    <property type="term" value="P:rRNA base methylation"/>
    <property type="evidence" value="ECO:0007669"/>
    <property type="project" value="InterPro"/>
</dbReference>
<evidence type="ECO:0000256" key="13">
    <source>
        <dbReference type="ARBA" id="ARBA00023014"/>
    </source>
</evidence>
<dbReference type="PANTHER" id="PTHR30544">
    <property type="entry name" value="23S RRNA METHYLTRANSFERASE"/>
    <property type="match status" value="1"/>
</dbReference>
<dbReference type="GO" id="GO:0051539">
    <property type="term" value="F:4 iron, 4 sulfur cluster binding"/>
    <property type="evidence" value="ECO:0007669"/>
    <property type="project" value="UniProtKB-KW"/>
</dbReference>
<protein>
    <submittedName>
        <fullName evidence="16">23S rRNA (Adenine(2503)-C(2))-methyltransferase RlmN</fullName>
        <ecNumber evidence="16">2.1.1.192</ecNumber>
    </submittedName>
</protein>
<dbReference type="SFLD" id="SFLDG01062">
    <property type="entry name" value="methyltransferase_(Class_A)"/>
    <property type="match status" value="1"/>
</dbReference>
<keyword evidence="5" id="KW-0963">Cytoplasm</keyword>
<evidence type="ECO:0000256" key="8">
    <source>
        <dbReference type="ARBA" id="ARBA00022679"/>
    </source>
</evidence>
<dbReference type="InterPro" id="IPR040072">
    <property type="entry name" value="Methyltransferase_A"/>
</dbReference>
<keyword evidence="7 16" id="KW-0489">Methyltransferase</keyword>
<dbReference type="AlphaFoldDB" id="A0A7C3IPI5"/>
<evidence type="ECO:0000256" key="3">
    <source>
        <dbReference type="ARBA" id="ARBA00007544"/>
    </source>
</evidence>
<dbReference type="InterPro" id="IPR027492">
    <property type="entry name" value="RNA_MTrfase_RlmN"/>
</dbReference>
<keyword evidence="8 16" id="KW-0808">Transferase</keyword>
<organism evidence="16">
    <name type="scientific">Gracilinema caldarium</name>
    <dbReference type="NCBI Taxonomy" id="215591"/>
    <lineage>
        <taxon>Bacteria</taxon>
        <taxon>Pseudomonadati</taxon>
        <taxon>Spirochaetota</taxon>
        <taxon>Spirochaetia</taxon>
        <taxon>Spirochaetales</taxon>
        <taxon>Breznakiellaceae</taxon>
        <taxon>Gracilinema</taxon>
    </lineage>
</organism>
<evidence type="ECO:0000256" key="10">
    <source>
        <dbReference type="ARBA" id="ARBA00022694"/>
    </source>
</evidence>
<dbReference type="SFLD" id="SFLDF00275">
    <property type="entry name" value="adenosine_C2_methyltransferase"/>
    <property type="match status" value="1"/>
</dbReference>
<dbReference type="EC" id="2.1.1.192" evidence="16"/>
<keyword evidence="6" id="KW-0698">rRNA processing</keyword>
<dbReference type="InterPro" id="IPR048641">
    <property type="entry name" value="RlmN_N"/>
</dbReference>
<dbReference type="GO" id="GO:0046872">
    <property type="term" value="F:metal ion binding"/>
    <property type="evidence" value="ECO:0007669"/>
    <property type="project" value="UniProtKB-KW"/>
</dbReference>
<dbReference type="GO" id="GO:0030488">
    <property type="term" value="P:tRNA methylation"/>
    <property type="evidence" value="ECO:0007669"/>
    <property type="project" value="InterPro"/>
</dbReference>
<evidence type="ECO:0000256" key="9">
    <source>
        <dbReference type="ARBA" id="ARBA00022691"/>
    </source>
</evidence>
<dbReference type="GO" id="GO:0005737">
    <property type="term" value="C:cytoplasm"/>
    <property type="evidence" value="ECO:0007669"/>
    <property type="project" value="UniProtKB-SubCell"/>
</dbReference>
<keyword evidence="13" id="KW-0411">Iron-sulfur</keyword>
<evidence type="ECO:0000256" key="14">
    <source>
        <dbReference type="ARBA" id="ARBA00023157"/>
    </source>
</evidence>
<dbReference type="InterPro" id="IPR007197">
    <property type="entry name" value="rSAM"/>
</dbReference>
<dbReference type="EMBL" id="DSVL01000131">
    <property type="protein sequence ID" value="HFH28726.1"/>
    <property type="molecule type" value="Genomic_DNA"/>
</dbReference>
<evidence type="ECO:0000256" key="1">
    <source>
        <dbReference type="ARBA" id="ARBA00001966"/>
    </source>
</evidence>
<evidence type="ECO:0000259" key="15">
    <source>
        <dbReference type="PROSITE" id="PS51918"/>
    </source>
</evidence>
<dbReference type="Pfam" id="PF04055">
    <property type="entry name" value="Radical_SAM"/>
    <property type="match status" value="1"/>
</dbReference>
<evidence type="ECO:0000256" key="5">
    <source>
        <dbReference type="ARBA" id="ARBA00022490"/>
    </source>
</evidence>
<keyword evidence="12" id="KW-0408">Iron</keyword>
<accession>A0A7C3IPI5</accession>
<sequence>MGTQSISGYTLSALTELLHPLPAFRSKQIFKWIARGATNFDTMTDLSQELRKDLSGRFLVHETHVSETLTDTDGTIKLQIALQDGTKIEAVVLVDGEGRKTACISTQVGCPMACAFCKTGSLGFLRNLSAAEITEQLFHCRAAAGDISNIVIMGMGEPLLNLENLRTAMSIWSDPAGLGMSRRRMTISTSGIISGIRDLADYGPEVRLAVSLTTADPAMREMLMPVTKANPLPELKEALRYFQSKQDKRITLEAVMLGGLTTRKEDALAIGAFAKGLDVIINLIPWNPVEGMGINGKDFREPTDREIDQMVKLLEQQGLSVTRRYRKGRGVSGACGQLGSVDAFKVD</sequence>
<dbReference type="InterPro" id="IPR004383">
    <property type="entry name" value="rRNA_lsu_MTrfase_RlmN/Cfr"/>
</dbReference>
<dbReference type="PANTHER" id="PTHR30544:SF5">
    <property type="entry name" value="RADICAL SAM CORE DOMAIN-CONTAINING PROTEIN"/>
    <property type="match status" value="1"/>
</dbReference>
<dbReference type="SUPFAM" id="SSF102114">
    <property type="entry name" value="Radical SAM enzymes"/>
    <property type="match status" value="1"/>
</dbReference>
<dbReference type="NCBIfam" id="TIGR00048">
    <property type="entry name" value="rRNA_mod_RlmN"/>
    <property type="match status" value="1"/>
</dbReference>
<evidence type="ECO:0000256" key="2">
    <source>
        <dbReference type="ARBA" id="ARBA00004496"/>
    </source>
</evidence>
<reference evidence="16" key="1">
    <citation type="journal article" date="2020" name="mSystems">
        <title>Genome- and Community-Level Interaction Insights into Carbon Utilization and Element Cycling Functions of Hydrothermarchaeota in Hydrothermal Sediment.</title>
        <authorList>
            <person name="Zhou Z."/>
            <person name="Liu Y."/>
            <person name="Xu W."/>
            <person name="Pan J."/>
            <person name="Luo Z.H."/>
            <person name="Li M."/>
        </authorList>
    </citation>
    <scope>NUCLEOTIDE SEQUENCE [LARGE SCALE GENOMIC DNA]</scope>
    <source>
        <strain evidence="16">SpSt-503</strain>
    </source>
</reference>
<keyword evidence="4" id="KW-0004">4Fe-4S</keyword>
<evidence type="ECO:0000256" key="7">
    <source>
        <dbReference type="ARBA" id="ARBA00022603"/>
    </source>
</evidence>
<evidence type="ECO:0000256" key="11">
    <source>
        <dbReference type="ARBA" id="ARBA00022723"/>
    </source>
</evidence>
<gene>
    <name evidence="16" type="primary">rlmN</name>
    <name evidence="16" type="ORF">ENS59_04340</name>
</gene>
<proteinExistence type="inferred from homology"/>
<dbReference type="PIRSF" id="PIRSF006004">
    <property type="entry name" value="CHP00048"/>
    <property type="match status" value="1"/>
</dbReference>
<dbReference type="Gene3D" id="3.20.20.70">
    <property type="entry name" value="Aldolase class I"/>
    <property type="match status" value="1"/>
</dbReference>
<keyword evidence="11" id="KW-0479">Metal-binding</keyword>
<dbReference type="CDD" id="cd01335">
    <property type="entry name" value="Radical_SAM"/>
    <property type="match status" value="1"/>
</dbReference>
<dbReference type="SFLD" id="SFLDS00029">
    <property type="entry name" value="Radical_SAM"/>
    <property type="match status" value="1"/>
</dbReference>
<comment type="subcellular location">
    <subcellularLocation>
        <location evidence="2">Cytoplasm</location>
    </subcellularLocation>
</comment>
<comment type="cofactor">
    <cofactor evidence="1">
        <name>[4Fe-4S] cluster</name>
        <dbReference type="ChEBI" id="CHEBI:49883"/>
    </cofactor>
</comment>
<evidence type="ECO:0000256" key="6">
    <source>
        <dbReference type="ARBA" id="ARBA00022552"/>
    </source>
</evidence>
<keyword evidence="14" id="KW-1015">Disulfide bond</keyword>
<dbReference type="InterPro" id="IPR058240">
    <property type="entry name" value="rSAM_sf"/>
</dbReference>
<evidence type="ECO:0000256" key="12">
    <source>
        <dbReference type="ARBA" id="ARBA00023004"/>
    </source>
</evidence>
<name>A0A7C3IPI5_9SPIR</name>
<dbReference type="PROSITE" id="PS51918">
    <property type="entry name" value="RADICAL_SAM"/>
    <property type="match status" value="1"/>
</dbReference>
<keyword evidence="10" id="KW-0819">tRNA processing</keyword>
<dbReference type="GO" id="GO:0008173">
    <property type="term" value="F:RNA methyltransferase activity"/>
    <property type="evidence" value="ECO:0007669"/>
    <property type="project" value="InterPro"/>
</dbReference>
<comment type="caution">
    <text evidence="16">The sequence shown here is derived from an EMBL/GenBank/DDBJ whole genome shotgun (WGS) entry which is preliminary data.</text>
</comment>
<dbReference type="Pfam" id="PF21016">
    <property type="entry name" value="RlmN_N"/>
    <property type="match status" value="1"/>
</dbReference>
<keyword evidence="9" id="KW-0949">S-adenosyl-L-methionine</keyword>
<feature type="domain" description="Radical SAM core" evidence="15">
    <location>
        <begin position="96"/>
        <end position="329"/>
    </location>
</feature>
<dbReference type="InterPro" id="IPR013785">
    <property type="entry name" value="Aldolase_TIM"/>
</dbReference>
<dbReference type="Gene3D" id="1.10.150.530">
    <property type="match status" value="1"/>
</dbReference>
<evidence type="ECO:0000313" key="16">
    <source>
        <dbReference type="EMBL" id="HFH28726.1"/>
    </source>
</evidence>
<comment type="similarity">
    <text evidence="3">Belongs to the radical SAM superfamily. RlmN family.</text>
</comment>